<sequence length="33" mass="4265">MISRYYSPSTKYLGGKYYKQRLSFHWRFMHIYR</sequence>
<name>C3LR28_VIBCM</name>
<dbReference type="Proteomes" id="UP000001217">
    <property type="component" value="Chromosome I"/>
</dbReference>
<dbReference type="HOGENOM" id="CLU_3384362_0_0_6"/>
<evidence type="ECO:0000313" key="1">
    <source>
        <dbReference type="EMBL" id="ACP06706.1"/>
    </source>
</evidence>
<evidence type="ECO:0000313" key="2">
    <source>
        <dbReference type="Proteomes" id="UP000001217"/>
    </source>
</evidence>
<protein>
    <submittedName>
        <fullName evidence="1">Uncharacterized protein</fullName>
    </submittedName>
</protein>
<accession>C3LR28</accession>
<dbReference type="AlphaFoldDB" id="C3LR28"/>
<dbReference type="EMBL" id="CP001233">
    <property type="protein sequence ID" value="ACP06706.1"/>
    <property type="molecule type" value="Genomic_DNA"/>
</dbReference>
<organism evidence="1 2">
    <name type="scientific">Vibrio cholerae serotype O1 (strain M66-2)</name>
    <dbReference type="NCBI Taxonomy" id="579112"/>
    <lineage>
        <taxon>Bacteria</taxon>
        <taxon>Pseudomonadati</taxon>
        <taxon>Pseudomonadota</taxon>
        <taxon>Gammaproteobacteria</taxon>
        <taxon>Vibrionales</taxon>
        <taxon>Vibrionaceae</taxon>
        <taxon>Vibrio</taxon>
    </lineage>
</organism>
<reference evidence="1 2" key="1">
    <citation type="journal article" date="2008" name="PLoS ONE">
        <title>A recalibrated molecular clock and independent origins for the cholera pandemic clones.</title>
        <authorList>
            <person name="Feng L."/>
            <person name="Reeves P.R."/>
            <person name="Lan R."/>
            <person name="Ren Y."/>
            <person name="Gao C."/>
            <person name="Zhou Z."/>
            <person name="Ren Y."/>
            <person name="Cheng J."/>
            <person name="Wang W."/>
            <person name="Wang J."/>
            <person name="Qian W."/>
            <person name="Li D."/>
            <person name="Wang L."/>
        </authorList>
    </citation>
    <scope>NUCLEOTIDE SEQUENCE [LARGE SCALE GENOMIC DNA]</scope>
    <source>
        <strain evidence="1 2">M66-2</strain>
    </source>
</reference>
<proteinExistence type="predicted"/>
<gene>
    <name evidence="1" type="ordered locus">VCM66_2408</name>
</gene>
<dbReference type="KEGG" id="vcm:VCM66_2408"/>